<accession>A0A069QKY8</accession>
<dbReference type="PANTHER" id="PTHR11236:SF50">
    <property type="entry name" value="AMINODEOXYCHORISMATE SYNTHASE COMPONENT 1"/>
    <property type="match status" value="1"/>
</dbReference>
<dbReference type="RefSeq" id="WP_018968140.1">
    <property type="nucleotide sequence ID" value="NZ_KB899221.1"/>
</dbReference>
<proteinExistence type="predicted"/>
<dbReference type="GO" id="GO:0000162">
    <property type="term" value="P:L-tryptophan biosynthetic process"/>
    <property type="evidence" value="ECO:0007669"/>
    <property type="project" value="TreeGrafter"/>
</dbReference>
<dbReference type="NCBIfam" id="NF005486">
    <property type="entry name" value="PRK07093.1"/>
    <property type="match status" value="1"/>
</dbReference>
<keyword evidence="3" id="KW-1185">Reference proteome</keyword>
<evidence type="ECO:0000313" key="2">
    <source>
        <dbReference type="EMBL" id="KDR53337.1"/>
    </source>
</evidence>
<evidence type="ECO:0000313" key="3">
    <source>
        <dbReference type="Proteomes" id="UP000027442"/>
    </source>
</evidence>
<dbReference type="PANTHER" id="PTHR11236">
    <property type="entry name" value="AMINOBENZOATE/ANTHRANILATE SYNTHASE"/>
    <property type="match status" value="1"/>
</dbReference>
<dbReference type="AlphaFoldDB" id="A0A069QKY8"/>
<dbReference type="InterPro" id="IPR015890">
    <property type="entry name" value="Chorismate_C"/>
</dbReference>
<dbReference type="eggNOG" id="COG0147">
    <property type="taxonomic scope" value="Bacteria"/>
</dbReference>
<comment type="caution">
    <text evidence="2">The sequence shown here is derived from an EMBL/GenBank/DDBJ whole genome shotgun (WGS) entry which is preliminary data.</text>
</comment>
<dbReference type="GO" id="GO:0046820">
    <property type="term" value="F:4-amino-4-deoxychorismate synthase activity"/>
    <property type="evidence" value="ECO:0007669"/>
    <property type="project" value="TreeGrafter"/>
</dbReference>
<dbReference type="SUPFAM" id="SSF56322">
    <property type="entry name" value="ADC synthase"/>
    <property type="match status" value="1"/>
</dbReference>
<name>A0A069QKY8_HOYLO</name>
<sequence>MNFYNREEAKQRMNDLAEQAVPFLFIIDYDAKRAVVEPESEVDANELKYCFNGIGNATQTSHPTNNDIEWRIEPPTEAEYQHSFNIVRNAMLAGNSYLANLTCRVGLQTNLSLLDLYHAANARYRLWMKDKLVCFSPETFVKISRGEIHSYPMKGTAEDVSPLSAEQLLANEKEAAEHATIVDLIRNDLSMVASNVRVERYRYVERLNTHRGPLLQTSSEIKGQLMHHLTQRPGDVIFSQLPAGSITGAPKKKTVETIAEAENYHRDFYTGVMGRWDNGELDSAVMIRFIDQHDGKLYFKAGGGITAKSNWKDEYHEVIEKVYAPICRNHQD</sequence>
<organism evidence="2 3">
    <name type="scientific">Hoylesella loescheii DSM 19665 = JCM 12249 = ATCC 15930</name>
    <dbReference type="NCBI Taxonomy" id="1122985"/>
    <lineage>
        <taxon>Bacteria</taxon>
        <taxon>Pseudomonadati</taxon>
        <taxon>Bacteroidota</taxon>
        <taxon>Bacteroidia</taxon>
        <taxon>Bacteroidales</taxon>
        <taxon>Prevotellaceae</taxon>
        <taxon>Hoylesella</taxon>
    </lineage>
</organism>
<evidence type="ECO:0000259" key="1">
    <source>
        <dbReference type="Pfam" id="PF00425"/>
    </source>
</evidence>
<dbReference type="Proteomes" id="UP000027442">
    <property type="component" value="Unassembled WGS sequence"/>
</dbReference>
<dbReference type="PRINTS" id="PR00095">
    <property type="entry name" value="ANTSNTHASEI"/>
</dbReference>
<dbReference type="InterPro" id="IPR005801">
    <property type="entry name" value="ADC_synthase"/>
</dbReference>
<dbReference type="InterPro" id="IPR019999">
    <property type="entry name" value="Anth_synth_I-like"/>
</dbReference>
<reference evidence="2 3" key="1">
    <citation type="submission" date="2013-08" db="EMBL/GenBank/DDBJ databases">
        <authorList>
            <person name="Weinstock G."/>
            <person name="Sodergren E."/>
            <person name="Wylie T."/>
            <person name="Fulton L."/>
            <person name="Fulton R."/>
            <person name="Fronick C."/>
            <person name="O'Laughlin M."/>
            <person name="Godfrey J."/>
            <person name="Miner T."/>
            <person name="Herter B."/>
            <person name="Appelbaum E."/>
            <person name="Cordes M."/>
            <person name="Lek S."/>
            <person name="Wollam A."/>
            <person name="Pepin K.H."/>
            <person name="Palsikar V.B."/>
            <person name="Mitreva M."/>
            <person name="Wilson R.K."/>
        </authorList>
    </citation>
    <scope>NUCLEOTIDE SEQUENCE [LARGE SCALE GENOMIC DNA]</scope>
    <source>
        <strain evidence="2 3">ATCC 15930</strain>
    </source>
</reference>
<dbReference type="Gene3D" id="3.60.120.10">
    <property type="entry name" value="Anthranilate synthase"/>
    <property type="match status" value="1"/>
</dbReference>
<feature type="domain" description="Chorismate-utilising enzyme C-terminal" evidence="1">
    <location>
        <begin position="77"/>
        <end position="321"/>
    </location>
</feature>
<gene>
    <name evidence="2" type="ORF">HMPREF1991_00555</name>
</gene>
<dbReference type="HOGENOM" id="CLU_006493_1_0_10"/>
<dbReference type="Pfam" id="PF00425">
    <property type="entry name" value="Chorismate_bind"/>
    <property type="match status" value="1"/>
</dbReference>
<protein>
    <submittedName>
        <fullName evidence="2">Para-aminobenzoate synthase component I</fullName>
    </submittedName>
</protein>
<dbReference type="PATRIC" id="fig|1122985.7.peg.578"/>
<dbReference type="EMBL" id="JNGW01000018">
    <property type="protein sequence ID" value="KDR53337.1"/>
    <property type="molecule type" value="Genomic_DNA"/>
</dbReference>